<evidence type="ECO:0000313" key="1">
    <source>
        <dbReference type="EMBL" id="CAH8246864.1"/>
    </source>
</evidence>
<keyword evidence="2" id="KW-1185">Reference proteome</keyword>
<proteinExistence type="predicted"/>
<organism evidence="1 2">
    <name type="scientific">Paenibacillus melissococcoides</name>
    <dbReference type="NCBI Taxonomy" id="2912268"/>
    <lineage>
        <taxon>Bacteria</taxon>
        <taxon>Bacillati</taxon>
        <taxon>Bacillota</taxon>
        <taxon>Bacilli</taxon>
        <taxon>Bacillales</taxon>
        <taxon>Paenibacillaceae</taxon>
        <taxon>Paenibacillus</taxon>
    </lineage>
</organism>
<accession>A0ABM9G4V7</accession>
<dbReference type="EMBL" id="CALYLO010000005">
    <property type="protein sequence ID" value="CAH8246864.1"/>
    <property type="molecule type" value="Genomic_DNA"/>
</dbReference>
<dbReference type="RefSeq" id="WP_261948785.1">
    <property type="nucleotide sequence ID" value="NZ_CALYLO010000005.1"/>
</dbReference>
<sequence length="54" mass="6390">MDNAEAQREKEKATLYTRNKIIERLNEVIPQLVDTVLKVYDTMRNRSAGNIRQR</sequence>
<gene>
    <name evidence="1" type="ORF">WJ0W_004096</name>
</gene>
<comment type="caution">
    <text evidence="1">The sequence shown here is derived from an EMBL/GenBank/DDBJ whole genome shotgun (WGS) entry which is preliminary data.</text>
</comment>
<reference evidence="1" key="1">
    <citation type="submission" date="2022-06" db="EMBL/GenBank/DDBJ databases">
        <authorList>
            <person name="Dietemann V."/>
            <person name="Ory F."/>
            <person name="Dainat B."/>
            <person name="Oberhansli S."/>
        </authorList>
    </citation>
    <scope>NUCLEOTIDE SEQUENCE</scope>
    <source>
        <strain evidence="1">Ena-SAMPLE-TAB-26-04-2022-14:26:32:270-5432</strain>
    </source>
</reference>
<name>A0ABM9G4V7_9BACL</name>
<dbReference type="Proteomes" id="UP001154322">
    <property type="component" value="Unassembled WGS sequence"/>
</dbReference>
<protein>
    <submittedName>
        <fullName evidence="1">Uncharacterized protein</fullName>
    </submittedName>
</protein>
<evidence type="ECO:0000313" key="2">
    <source>
        <dbReference type="Proteomes" id="UP001154322"/>
    </source>
</evidence>